<evidence type="ECO:0000313" key="11">
    <source>
        <dbReference type="EMBL" id="GFY68877.1"/>
    </source>
</evidence>
<dbReference type="GO" id="GO:0006508">
    <property type="term" value="P:proteolysis"/>
    <property type="evidence" value="ECO:0007669"/>
    <property type="project" value="UniProtKB-KW"/>
</dbReference>
<keyword evidence="3 8" id="KW-0479">Metal-binding</keyword>
<evidence type="ECO:0000256" key="3">
    <source>
        <dbReference type="ARBA" id="ARBA00022723"/>
    </source>
</evidence>
<organism evidence="11 12">
    <name type="scientific">Trichonephila inaurata madagascariensis</name>
    <dbReference type="NCBI Taxonomy" id="2747483"/>
    <lineage>
        <taxon>Eukaryota</taxon>
        <taxon>Metazoa</taxon>
        <taxon>Ecdysozoa</taxon>
        <taxon>Arthropoda</taxon>
        <taxon>Chelicerata</taxon>
        <taxon>Arachnida</taxon>
        <taxon>Araneae</taxon>
        <taxon>Araneomorphae</taxon>
        <taxon>Entelegynae</taxon>
        <taxon>Araneoidea</taxon>
        <taxon>Nephilidae</taxon>
        <taxon>Trichonephila</taxon>
        <taxon>Trichonephila inaurata</taxon>
    </lineage>
</organism>
<gene>
    <name evidence="11" type="primary">hceb</name>
    <name evidence="11" type="ORF">TNIN_126521</name>
</gene>
<evidence type="ECO:0000256" key="9">
    <source>
        <dbReference type="RuleBase" id="RU361183"/>
    </source>
</evidence>
<dbReference type="Proteomes" id="UP000886998">
    <property type="component" value="Unassembled WGS sequence"/>
</dbReference>
<comment type="function">
    <text evidence="7">Zinc metalloprotease. Provoques deadhesion of endothelial cells from cell cultures, and also degradation of fibronectin, fibrinogen and gelatin in vitro. Its role in the venom is not fully understood but it might act as a spreading factor that facilitates diffusion of other venom toxins. Alternatively, it might be involved in the proteolytic processing of other venom toxins or it might play a role in extra-oral digestion of prey.</text>
</comment>
<proteinExistence type="predicted"/>
<comment type="subunit">
    <text evidence="1">Monomer.</text>
</comment>
<keyword evidence="5 8" id="KW-0862">Zinc</keyword>
<feature type="binding site" evidence="8">
    <location>
        <position position="168"/>
    </location>
    <ligand>
        <name>Zn(2+)</name>
        <dbReference type="ChEBI" id="CHEBI:29105"/>
        <note>catalytic</note>
    </ligand>
</feature>
<dbReference type="GO" id="GO:0004222">
    <property type="term" value="F:metalloendopeptidase activity"/>
    <property type="evidence" value="ECO:0007669"/>
    <property type="project" value="UniProtKB-UniRule"/>
</dbReference>
<dbReference type="SMART" id="SM00235">
    <property type="entry name" value="ZnMc"/>
    <property type="match status" value="1"/>
</dbReference>
<comment type="cofactor">
    <cofactor evidence="8 9">
        <name>Zn(2+)</name>
        <dbReference type="ChEBI" id="CHEBI:29105"/>
    </cofactor>
    <text evidence="8 9">Binds 1 zinc ion per subunit.</text>
</comment>
<dbReference type="InterPro" id="IPR001506">
    <property type="entry name" value="Peptidase_M12A"/>
</dbReference>
<dbReference type="EMBL" id="BMAV01017317">
    <property type="protein sequence ID" value="GFY68877.1"/>
    <property type="molecule type" value="Genomic_DNA"/>
</dbReference>
<reference evidence="11" key="1">
    <citation type="submission" date="2020-08" db="EMBL/GenBank/DDBJ databases">
        <title>Multicomponent nature underlies the extraordinary mechanical properties of spider dragline silk.</title>
        <authorList>
            <person name="Kono N."/>
            <person name="Nakamura H."/>
            <person name="Mori M."/>
            <person name="Yoshida Y."/>
            <person name="Ohtoshi R."/>
            <person name="Malay A.D."/>
            <person name="Moran D.A.P."/>
            <person name="Tomita M."/>
            <person name="Numata K."/>
            <person name="Arakawa K."/>
        </authorList>
    </citation>
    <scope>NUCLEOTIDE SEQUENCE</scope>
</reference>
<dbReference type="InterPro" id="IPR024079">
    <property type="entry name" value="MetalloPept_cat_dom_sf"/>
</dbReference>
<keyword evidence="12" id="KW-1185">Reference proteome</keyword>
<dbReference type="Pfam" id="PF01400">
    <property type="entry name" value="Astacin"/>
    <property type="match status" value="1"/>
</dbReference>
<evidence type="ECO:0000256" key="7">
    <source>
        <dbReference type="ARBA" id="ARBA00025529"/>
    </source>
</evidence>
<dbReference type="SUPFAM" id="SSF55486">
    <property type="entry name" value="Metalloproteases ('zincins'), catalytic domain"/>
    <property type="match status" value="1"/>
</dbReference>
<dbReference type="Gene3D" id="3.40.390.10">
    <property type="entry name" value="Collagenase (Catalytic Domain)"/>
    <property type="match status" value="1"/>
</dbReference>
<feature type="chain" id="PRO_5036517165" description="Metalloendopeptidase" evidence="9">
    <location>
        <begin position="17"/>
        <end position="215"/>
    </location>
</feature>
<comment type="caution">
    <text evidence="8">Lacks conserved residue(s) required for the propagation of feature annotation.</text>
</comment>
<evidence type="ECO:0000256" key="1">
    <source>
        <dbReference type="ARBA" id="ARBA00011245"/>
    </source>
</evidence>
<comment type="caution">
    <text evidence="11">The sequence shown here is derived from an EMBL/GenBank/DDBJ whole genome shotgun (WGS) entry which is preliminary data.</text>
</comment>
<evidence type="ECO:0000256" key="4">
    <source>
        <dbReference type="ARBA" id="ARBA00022801"/>
    </source>
</evidence>
<dbReference type="InterPro" id="IPR006026">
    <property type="entry name" value="Peptidase_Metallo"/>
</dbReference>
<feature type="signal peptide" evidence="9">
    <location>
        <begin position="1"/>
        <end position="16"/>
    </location>
</feature>
<dbReference type="AlphaFoldDB" id="A0A8X6YB57"/>
<keyword evidence="4 9" id="KW-0378">Hydrolase</keyword>
<sequence length="215" mass="24247">MLWKVLLGLFTVFSHSSSPGLSPETEYIPTESGPQTAEEAEIARAALHDNNLYGGDIVLPDGWNETDASIAGIRDIKFRWFEGLDKAIVPFVIDQSSYGIRNIIYQAIEQYHRHTCVRFVPRTNQTDYIRIFSGNGCWSAVGRSGGRQDLSLGKGCGYIGLVIHQLGHAIGLFHEHQRSDRDNYVTIYRQNAIPSQLHNFAKMDKSKELIFTPYE</sequence>
<evidence type="ECO:0000256" key="5">
    <source>
        <dbReference type="ARBA" id="ARBA00022833"/>
    </source>
</evidence>
<dbReference type="PRINTS" id="PR00480">
    <property type="entry name" value="ASTACIN"/>
</dbReference>
<protein>
    <recommendedName>
        <fullName evidence="9">Metalloendopeptidase</fullName>
        <ecNumber evidence="9">3.4.24.-</ecNumber>
    </recommendedName>
</protein>
<feature type="binding site" evidence="8">
    <location>
        <position position="164"/>
    </location>
    <ligand>
        <name>Zn(2+)</name>
        <dbReference type="ChEBI" id="CHEBI:29105"/>
        <note>catalytic</note>
    </ligand>
</feature>
<dbReference type="GO" id="GO:0008270">
    <property type="term" value="F:zinc ion binding"/>
    <property type="evidence" value="ECO:0007669"/>
    <property type="project" value="UniProtKB-UniRule"/>
</dbReference>
<dbReference type="PROSITE" id="PS51864">
    <property type="entry name" value="ASTACIN"/>
    <property type="match status" value="1"/>
</dbReference>
<dbReference type="PANTHER" id="PTHR10127:SF780">
    <property type="entry name" value="METALLOENDOPEPTIDASE"/>
    <property type="match status" value="1"/>
</dbReference>
<dbReference type="InterPro" id="IPR034035">
    <property type="entry name" value="Astacin-like_dom"/>
</dbReference>
<evidence type="ECO:0000256" key="6">
    <source>
        <dbReference type="ARBA" id="ARBA00023049"/>
    </source>
</evidence>
<name>A0A8X6YB57_9ARAC</name>
<dbReference type="EC" id="3.4.24.-" evidence="9"/>
<evidence type="ECO:0000313" key="12">
    <source>
        <dbReference type="Proteomes" id="UP000886998"/>
    </source>
</evidence>
<dbReference type="OrthoDB" id="291007at2759"/>
<keyword evidence="2 9" id="KW-0645">Protease</keyword>
<accession>A0A8X6YB57</accession>
<dbReference type="PANTHER" id="PTHR10127">
    <property type="entry name" value="DISCOIDIN, CUB, EGF, LAMININ , AND ZINC METALLOPROTEASE DOMAIN CONTAINING"/>
    <property type="match status" value="1"/>
</dbReference>
<feature type="binding site" evidence="8">
    <location>
        <position position="174"/>
    </location>
    <ligand>
        <name>Zn(2+)</name>
        <dbReference type="ChEBI" id="CHEBI:29105"/>
        <note>catalytic</note>
    </ligand>
</feature>
<keyword evidence="9" id="KW-0732">Signal</keyword>
<keyword evidence="6 9" id="KW-0482">Metalloprotease</keyword>
<feature type="domain" description="Peptidase M12A" evidence="10">
    <location>
        <begin position="71"/>
        <end position="215"/>
    </location>
</feature>
<evidence type="ECO:0000259" key="10">
    <source>
        <dbReference type="PROSITE" id="PS51864"/>
    </source>
</evidence>
<evidence type="ECO:0000256" key="2">
    <source>
        <dbReference type="ARBA" id="ARBA00022670"/>
    </source>
</evidence>
<evidence type="ECO:0000256" key="8">
    <source>
        <dbReference type="PROSITE-ProRule" id="PRU01211"/>
    </source>
</evidence>
<dbReference type="CDD" id="cd04280">
    <property type="entry name" value="ZnMc_astacin_like"/>
    <property type="match status" value="1"/>
</dbReference>